<name>Q97AC8_THEVO</name>
<dbReference type="InterPro" id="IPR029044">
    <property type="entry name" value="Nucleotide-diphossugar_trans"/>
</dbReference>
<dbReference type="OrthoDB" id="46222at2157"/>
<dbReference type="Gene3D" id="3.90.550.10">
    <property type="entry name" value="Spore Coat Polysaccharide Biosynthesis Protein SpsA, Chain A"/>
    <property type="match status" value="1"/>
</dbReference>
<dbReference type="PANTHER" id="PTHR43179">
    <property type="entry name" value="RHAMNOSYLTRANSFERASE WBBL"/>
    <property type="match status" value="1"/>
</dbReference>
<dbReference type="CAZy" id="GT2">
    <property type="family name" value="Glycosyltransferase Family 2"/>
</dbReference>
<comment type="similarity">
    <text evidence="1">Belongs to the glycosyltransferase 2 family.</text>
</comment>
<dbReference type="PANTHER" id="PTHR43179:SF12">
    <property type="entry name" value="GALACTOFURANOSYLTRANSFERASE GLFT2"/>
    <property type="match status" value="1"/>
</dbReference>
<dbReference type="PaxDb" id="273116-14325099"/>
<dbReference type="GO" id="GO:0016757">
    <property type="term" value="F:glycosyltransferase activity"/>
    <property type="evidence" value="ECO:0007669"/>
    <property type="project" value="UniProtKB-KW"/>
</dbReference>
<dbReference type="GeneID" id="1441975"/>
<dbReference type="STRING" id="273116.gene:9381674"/>
<sequence length="270" mass="31494">MNNDISIAALIVTYNPDKRLIESLTKLEKLVDFVVIVDNNSNKSPVLDYISNNIFNDRYLIQLEDNLGIAYALNTGIKYILEKGHYDYILTLDQDTVPLIDDIKELIKRANSIYSNIGIIALISKMDPKIPEFTDVKFPMTSGNIVKSEIFKYIKYREEFFIDSVDFDFDYNVRMHGYRIIQYNYRAIDHNVGITKNGFPYESSERLYYIIRNSTVLFGENKITFRMYIFQAFYWITMGLIHWEILKTAKSSVKGFKDGVNKKLGKNNDI</sequence>
<evidence type="ECO:0000259" key="4">
    <source>
        <dbReference type="Pfam" id="PF00535"/>
    </source>
</evidence>
<keyword evidence="3 5" id="KW-0808">Transferase</keyword>
<evidence type="ECO:0000313" key="6">
    <source>
        <dbReference type="Proteomes" id="UP000001017"/>
    </source>
</evidence>
<feature type="domain" description="Glycosyltransferase 2-like" evidence="4">
    <location>
        <begin position="10"/>
        <end position="128"/>
    </location>
</feature>
<proteinExistence type="inferred from homology"/>
<gene>
    <name evidence="5" type="ORF">TVG0900412</name>
</gene>
<dbReference type="KEGG" id="tvo:TVG0900412"/>
<protein>
    <submittedName>
        <fullName evidence="5">Rhamnosyl transferase</fullName>
    </submittedName>
</protein>
<keyword evidence="2" id="KW-0328">Glycosyltransferase</keyword>
<dbReference type="AlphaFoldDB" id="Q97AC8"/>
<dbReference type="Pfam" id="PF00535">
    <property type="entry name" value="Glycos_transf_2"/>
    <property type="match status" value="1"/>
</dbReference>
<dbReference type="SUPFAM" id="SSF53448">
    <property type="entry name" value="Nucleotide-diphospho-sugar transferases"/>
    <property type="match status" value="1"/>
</dbReference>
<dbReference type="PhylomeDB" id="Q97AC8"/>
<evidence type="ECO:0000256" key="3">
    <source>
        <dbReference type="ARBA" id="ARBA00022679"/>
    </source>
</evidence>
<evidence type="ECO:0000256" key="1">
    <source>
        <dbReference type="ARBA" id="ARBA00006739"/>
    </source>
</evidence>
<keyword evidence="6" id="KW-1185">Reference proteome</keyword>
<dbReference type="EMBL" id="BA000011">
    <property type="protein sequence ID" value="BAB60024.1"/>
    <property type="molecule type" value="Genomic_DNA"/>
</dbReference>
<organism evidence="5 6">
    <name type="scientific">Thermoplasma volcanium (strain ATCC 51530 / DSM 4299 / JCM 9571 / NBRC 15438 / GSS1)</name>
    <dbReference type="NCBI Taxonomy" id="273116"/>
    <lineage>
        <taxon>Archaea</taxon>
        <taxon>Methanobacteriati</taxon>
        <taxon>Thermoplasmatota</taxon>
        <taxon>Thermoplasmata</taxon>
        <taxon>Thermoplasmatales</taxon>
        <taxon>Thermoplasmataceae</taxon>
        <taxon>Thermoplasma</taxon>
    </lineage>
</organism>
<reference evidence="5 6" key="1">
    <citation type="journal article" date="1999" name="Proc. Jpn. Acad.">
        <title>Determination of the complete genomic DNA sequence of Thermoplasma volvanium GSS1.</title>
        <authorList>
            <person name="Kawashima T."/>
            <person name="Yamamoto Y."/>
            <person name="Aramaki H."/>
            <person name="Nunoshiba T."/>
            <person name="Kawamoto T."/>
            <person name="Watanabe K."/>
            <person name="Yamazaki M."/>
            <person name="Kanehori K."/>
            <person name="Amano N."/>
            <person name="Ohya Y."/>
            <person name="Makino K."/>
            <person name="Suzuki M."/>
        </authorList>
    </citation>
    <scope>NUCLEOTIDE SEQUENCE [LARGE SCALE GENOMIC DNA]</scope>
    <source>
        <strain evidence="6">ATCC 51530 / DSM 4299 / JCM 9571 / NBRC 15438 / GSS1</strain>
    </source>
</reference>
<evidence type="ECO:0000313" key="5">
    <source>
        <dbReference type="EMBL" id="BAB60024.1"/>
    </source>
</evidence>
<evidence type="ECO:0000256" key="2">
    <source>
        <dbReference type="ARBA" id="ARBA00022676"/>
    </source>
</evidence>
<dbReference type="RefSeq" id="WP_010917127.1">
    <property type="nucleotide sequence ID" value="NC_002689.2"/>
</dbReference>
<dbReference type="HOGENOM" id="CLU_917086_0_0_2"/>
<dbReference type="CDD" id="cd02526">
    <property type="entry name" value="GT2_RfbF_like"/>
    <property type="match status" value="1"/>
</dbReference>
<accession>Q97AC8</accession>
<dbReference type="InterPro" id="IPR001173">
    <property type="entry name" value="Glyco_trans_2-like"/>
</dbReference>
<dbReference type="Proteomes" id="UP000001017">
    <property type="component" value="Chromosome"/>
</dbReference>
<dbReference type="eggNOG" id="arCOG01383">
    <property type="taxonomic scope" value="Archaea"/>
</dbReference>
<reference evidence="5 6" key="2">
    <citation type="journal article" date="2000" name="Proc. Natl. Acad. Sci. U.S.A.">
        <title>Archaeal adaptation to higher temperatures revealed by genomic sequence of Thermoplasma volcanium.</title>
        <authorList>
            <person name="Kawashima T."/>
            <person name="Amano N."/>
            <person name="Koike H."/>
            <person name="Makino S."/>
            <person name="Higuchi S."/>
            <person name="Kawashima-Ohya Y."/>
            <person name="Watanabe K."/>
            <person name="Yamazaki M."/>
            <person name="Kanehori K."/>
            <person name="Kawamoto T."/>
            <person name="Nunoshiba T."/>
            <person name="Yamamoto Y."/>
            <person name="Aramaki H."/>
            <person name="Makino K."/>
            <person name="Suzuki M."/>
        </authorList>
    </citation>
    <scope>NUCLEOTIDE SEQUENCE [LARGE SCALE GENOMIC DNA]</scope>
    <source>
        <strain evidence="6">ATCC 51530 / DSM 4299 / JCM 9571 / NBRC 15438 / GSS1</strain>
    </source>
</reference>